<evidence type="ECO:0000313" key="3">
    <source>
        <dbReference type="Proteomes" id="UP001165648"/>
    </source>
</evidence>
<sequence>MSEFQSSVNYTWPQGFPGTIASANPRRSVISPEAGFRAGPSGLTIAAFAWVNQDGLTVSNTGTGKPVGFVHSDQQGLTTQYLQSATMTIPGGFGATLSAGGDYWARSSTPANRGDSVYAATTDGSIQTAPADNAPQGTVDTGWTVSQGGPAGSDIIITGPLS</sequence>
<name>A0ABT3W9F3_9PROT</name>
<dbReference type="Proteomes" id="UP001165648">
    <property type="component" value="Unassembled WGS sequence"/>
</dbReference>
<evidence type="ECO:0000256" key="1">
    <source>
        <dbReference type="SAM" id="MobiDB-lite"/>
    </source>
</evidence>
<feature type="region of interest" description="Disordered" evidence="1">
    <location>
        <begin position="142"/>
        <end position="162"/>
    </location>
</feature>
<accession>A0ABT3W9F3</accession>
<evidence type="ECO:0000313" key="2">
    <source>
        <dbReference type="EMBL" id="MCX5614432.1"/>
    </source>
</evidence>
<proteinExistence type="predicted"/>
<keyword evidence="3" id="KW-1185">Reference proteome</keyword>
<dbReference type="RefSeq" id="WP_266106541.1">
    <property type="nucleotide sequence ID" value="NZ_JANIDW010000001.1"/>
</dbReference>
<gene>
    <name evidence="2" type="ORF">NQF64_04135</name>
</gene>
<comment type="caution">
    <text evidence="2">The sequence shown here is derived from an EMBL/GenBank/DDBJ whole genome shotgun (WGS) entry which is preliminary data.</text>
</comment>
<dbReference type="EMBL" id="JANIDW010000001">
    <property type="protein sequence ID" value="MCX5614432.1"/>
    <property type="molecule type" value="Genomic_DNA"/>
</dbReference>
<reference evidence="2 3" key="1">
    <citation type="submission" date="2022-07" db="EMBL/GenBank/DDBJ databases">
        <title>Bombella genomes.</title>
        <authorList>
            <person name="Harer L."/>
            <person name="Styblova S."/>
            <person name="Ehrmann M."/>
        </authorList>
    </citation>
    <scope>NUCLEOTIDE SEQUENCE [LARGE SCALE GENOMIC DNA]</scope>
    <source>
        <strain evidence="2 3">TMW 2.2558</strain>
    </source>
</reference>
<protein>
    <submittedName>
        <fullName evidence="2">Uncharacterized protein</fullName>
    </submittedName>
</protein>
<dbReference type="Pfam" id="PF23982">
    <property type="entry name" value="XM1_gp53_minor_capsid"/>
    <property type="match status" value="1"/>
</dbReference>
<organism evidence="2 3">
    <name type="scientific">Bombella saccharophila</name>
    <dbReference type="NCBI Taxonomy" id="2967338"/>
    <lineage>
        <taxon>Bacteria</taxon>
        <taxon>Pseudomonadati</taxon>
        <taxon>Pseudomonadota</taxon>
        <taxon>Alphaproteobacteria</taxon>
        <taxon>Acetobacterales</taxon>
        <taxon>Acetobacteraceae</taxon>
        <taxon>Bombella</taxon>
    </lineage>
</organism>
<dbReference type="InterPro" id="IPR056914">
    <property type="entry name" value="Gp53-like"/>
</dbReference>